<organism evidence="2 3">
    <name type="scientific">Lentzea indica</name>
    <dbReference type="NCBI Taxonomy" id="2604800"/>
    <lineage>
        <taxon>Bacteria</taxon>
        <taxon>Bacillati</taxon>
        <taxon>Actinomycetota</taxon>
        <taxon>Actinomycetes</taxon>
        <taxon>Pseudonocardiales</taxon>
        <taxon>Pseudonocardiaceae</taxon>
        <taxon>Lentzea</taxon>
    </lineage>
</organism>
<accession>A0ABX1FJ07</accession>
<feature type="transmembrane region" description="Helical" evidence="1">
    <location>
        <begin position="60"/>
        <end position="81"/>
    </location>
</feature>
<gene>
    <name evidence="2" type="ORF">FXN61_19070</name>
</gene>
<evidence type="ECO:0000313" key="3">
    <source>
        <dbReference type="Proteomes" id="UP001515943"/>
    </source>
</evidence>
<feature type="transmembrane region" description="Helical" evidence="1">
    <location>
        <begin position="29"/>
        <end position="48"/>
    </location>
</feature>
<keyword evidence="1" id="KW-0472">Membrane</keyword>
<protein>
    <submittedName>
        <fullName evidence="2">Uncharacterized protein</fullName>
    </submittedName>
</protein>
<dbReference type="RefSeq" id="WP_167975456.1">
    <property type="nucleotide sequence ID" value="NZ_VSRL01000065.1"/>
</dbReference>
<reference evidence="2 3" key="1">
    <citation type="submission" date="2019-08" db="EMBL/GenBank/DDBJ databases">
        <title>Lentzea from Indian Himalayas.</title>
        <authorList>
            <person name="Mandal S."/>
            <person name="Mallick Gupta A."/>
            <person name="Maiti P.K."/>
            <person name="Sarkar J."/>
            <person name="Mandal S."/>
        </authorList>
    </citation>
    <scope>NUCLEOTIDE SEQUENCE [LARGE SCALE GENOMIC DNA]</scope>
    <source>
        <strain evidence="2 3">PSKA42</strain>
    </source>
</reference>
<sequence>MRPGEGVMGPLLAQGHDHTLTVPITIGPMVLRVALMAAIPAVAAFAVLRPFVPAPSRRSRAVVTATSALAAILLLMVAGAIDIPGQAVVLLLAALACPLVAVFGRHVDRFRTLVSRTGPWVLLTATALAVVKLVHGRLADGPPEKFAVVLYTGALLALLGLSWSAVCRPRGRPMKTLVHGTAAVSALIALVGTTQATLSRLPD</sequence>
<feature type="transmembrane region" description="Helical" evidence="1">
    <location>
        <begin position="177"/>
        <end position="198"/>
    </location>
</feature>
<keyword evidence="1" id="KW-1133">Transmembrane helix</keyword>
<name>A0ABX1FJ07_9PSEU</name>
<dbReference type="Proteomes" id="UP001515943">
    <property type="component" value="Unassembled WGS sequence"/>
</dbReference>
<feature type="transmembrane region" description="Helical" evidence="1">
    <location>
        <begin position="117"/>
        <end position="134"/>
    </location>
</feature>
<comment type="caution">
    <text evidence="2">The sequence shown here is derived from an EMBL/GenBank/DDBJ whole genome shotgun (WGS) entry which is preliminary data.</text>
</comment>
<feature type="transmembrane region" description="Helical" evidence="1">
    <location>
        <begin position="87"/>
        <end position="105"/>
    </location>
</feature>
<keyword evidence="3" id="KW-1185">Reference proteome</keyword>
<proteinExistence type="predicted"/>
<evidence type="ECO:0000256" key="1">
    <source>
        <dbReference type="SAM" id="Phobius"/>
    </source>
</evidence>
<evidence type="ECO:0000313" key="2">
    <source>
        <dbReference type="EMBL" id="NKE58797.1"/>
    </source>
</evidence>
<feature type="transmembrane region" description="Helical" evidence="1">
    <location>
        <begin position="146"/>
        <end position="165"/>
    </location>
</feature>
<dbReference type="Pfam" id="PF19752">
    <property type="entry name" value="DUF6239"/>
    <property type="match status" value="1"/>
</dbReference>
<dbReference type="EMBL" id="VSRL01000065">
    <property type="protein sequence ID" value="NKE58797.1"/>
    <property type="molecule type" value="Genomic_DNA"/>
</dbReference>
<keyword evidence="1" id="KW-0812">Transmembrane</keyword>
<dbReference type="InterPro" id="IPR046206">
    <property type="entry name" value="DUF6239"/>
</dbReference>